<dbReference type="EMBL" id="FBSY01000006">
    <property type="protein sequence ID" value="CUW08219.1"/>
    <property type="molecule type" value="Genomic_DNA"/>
</dbReference>
<reference evidence="2" key="2">
    <citation type="submission" date="2021-05" db="EMBL/GenBank/DDBJ databases">
        <title>Pangenome of Leuconostoc gelidum warrants species status for Leuconostoc gelidum subsp. gasicomitatum.</title>
        <authorList>
            <person name="Johansson P."/>
            <person name="Sade E."/>
            <person name="Hultman J."/>
            <person name="Auvinen P."/>
            <person name="Bjorkroth J."/>
        </authorList>
    </citation>
    <scope>NUCLEOTIDE SEQUENCE</scope>
    <source>
        <strain evidence="2">A.21.4</strain>
    </source>
</reference>
<dbReference type="SUPFAM" id="SSF158504">
    <property type="entry name" value="BH2638-like"/>
    <property type="match status" value="1"/>
</dbReference>
<evidence type="ECO:0000313" key="4">
    <source>
        <dbReference type="Proteomes" id="UP000752647"/>
    </source>
</evidence>
<dbReference type="Proteomes" id="UP000752647">
    <property type="component" value="Unassembled WGS sequence"/>
</dbReference>
<reference evidence="1 3" key="1">
    <citation type="submission" date="2015-12" db="EMBL/GenBank/DDBJ databases">
        <authorList>
            <person name="Andreevskaya M."/>
        </authorList>
    </citation>
    <scope>NUCLEOTIDE SEQUENCE [LARGE SCALE GENOMIC DNA]</scope>
    <source>
        <strain evidence="1 3">C122c</strain>
    </source>
</reference>
<dbReference type="RefSeq" id="WP_010384535.1">
    <property type="nucleotide sequence ID" value="NZ_BPKT01000001.1"/>
</dbReference>
<dbReference type="InterPro" id="IPR007920">
    <property type="entry name" value="UPF0223"/>
</dbReference>
<dbReference type="InterPro" id="IPR023324">
    <property type="entry name" value="BH2638-like_sf"/>
</dbReference>
<gene>
    <name evidence="1" type="ORF">C122C_0301</name>
    <name evidence="2" type="ORF">KIJ12_02460</name>
</gene>
<dbReference type="Pfam" id="PF05256">
    <property type="entry name" value="UPF0223"/>
    <property type="match status" value="1"/>
</dbReference>
<dbReference type="OMA" id="SYDWSTQ"/>
<name>A0A9Q3SUN0_9LACO</name>
<dbReference type="EMBL" id="JAHBFI010000005">
    <property type="protein sequence ID" value="MBZ5962030.1"/>
    <property type="molecule type" value="Genomic_DNA"/>
</dbReference>
<proteinExistence type="predicted"/>
<dbReference type="AlphaFoldDB" id="A0A9Q3SUN0"/>
<evidence type="ECO:0000313" key="3">
    <source>
        <dbReference type="Proteomes" id="UP000199271"/>
    </source>
</evidence>
<dbReference type="Gene3D" id="1.10.220.80">
    <property type="entry name" value="BH2638-like"/>
    <property type="match status" value="1"/>
</dbReference>
<dbReference type="Proteomes" id="UP000199271">
    <property type="component" value="Unassembled WGS sequence"/>
</dbReference>
<accession>A0A9Q3SUN0</accession>
<keyword evidence="3" id="KW-1185">Reference proteome</keyword>
<sequence length="90" mass="10307">MSENYILPIDGNWTVDDIVKISNLVDSVLDVYETGVLKSKLLIRYNAFRDVLPAQSEQKQFDKDFERQTGHSIYKTIKLAQGTTKDKVRG</sequence>
<organism evidence="2 4">
    <name type="scientific">Leuconostoc gasicomitatum</name>
    <dbReference type="NCBI Taxonomy" id="115778"/>
    <lineage>
        <taxon>Bacteria</taxon>
        <taxon>Bacillati</taxon>
        <taxon>Bacillota</taxon>
        <taxon>Bacilli</taxon>
        <taxon>Lactobacillales</taxon>
        <taxon>Lactobacillaceae</taxon>
        <taxon>Leuconostoc</taxon>
        <taxon>Leuconostoc gelidum group</taxon>
    </lineage>
</organism>
<dbReference type="GeneID" id="34301855"/>
<protein>
    <submittedName>
        <fullName evidence="2">UPF0223 family protein</fullName>
    </submittedName>
</protein>
<evidence type="ECO:0000313" key="2">
    <source>
        <dbReference type="EMBL" id="MBZ5962030.1"/>
    </source>
</evidence>
<evidence type="ECO:0000313" key="1">
    <source>
        <dbReference type="EMBL" id="CUW08219.1"/>
    </source>
</evidence>
<comment type="caution">
    <text evidence="2">The sequence shown here is derived from an EMBL/GenBank/DDBJ whole genome shotgun (WGS) entry which is preliminary data.</text>
</comment>